<dbReference type="KEGG" id="pgri:PgNI_02891"/>
<sequence length="67" mass="7647">MMSMNCNYSSAMLARGHLMSMHACKKRWSGLLDSRVSRCTKVHSRLGRCDLIDHCCQVSVLLCINRM</sequence>
<reference evidence="2" key="3">
    <citation type="submission" date="2025-08" db="UniProtKB">
        <authorList>
            <consortium name="RefSeq"/>
        </authorList>
    </citation>
    <scope>IDENTIFICATION</scope>
    <source>
        <strain evidence="2">NI907</strain>
    </source>
</reference>
<evidence type="ECO:0000313" key="2">
    <source>
        <dbReference type="RefSeq" id="XP_030985223.1"/>
    </source>
</evidence>
<name>A0A6P8BDB4_PYRGI</name>
<protein>
    <submittedName>
        <fullName evidence="2">Uncharacterized protein</fullName>
    </submittedName>
</protein>
<keyword evidence="1" id="KW-1185">Reference proteome</keyword>
<reference evidence="2" key="1">
    <citation type="journal article" date="2019" name="Mol. Biol. Evol.">
        <title>Blast fungal genomes show frequent chromosomal changes, gene gains and losses, and effector gene turnover.</title>
        <authorList>
            <person name="Gomez Luciano L.B."/>
            <person name="Jason Tsai I."/>
            <person name="Chuma I."/>
            <person name="Tosa Y."/>
            <person name="Chen Y.H."/>
            <person name="Li J.Y."/>
            <person name="Li M.Y."/>
            <person name="Jade Lu M.Y."/>
            <person name="Nakayashiki H."/>
            <person name="Li W.H."/>
        </authorList>
    </citation>
    <scope>NUCLEOTIDE SEQUENCE</scope>
    <source>
        <strain evidence="2">NI907</strain>
    </source>
</reference>
<dbReference type="AlphaFoldDB" id="A0A6P8BDB4"/>
<evidence type="ECO:0000313" key="1">
    <source>
        <dbReference type="Proteomes" id="UP000515153"/>
    </source>
</evidence>
<proteinExistence type="predicted"/>
<dbReference type="RefSeq" id="XP_030985223.1">
    <property type="nucleotide sequence ID" value="XM_031122948.1"/>
</dbReference>
<gene>
    <name evidence="2" type="ORF">PgNI_02891</name>
</gene>
<dbReference type="Proteomes" id="UP000515153">
    <property type="component" value="Unplaced"/>
</dbReference>
<organism evidence="1 2">
    <name type="scientific">Pyricularia grisea</name>
    <name type="common">Crabgrass-specific blast fungus</name>
    <name type="synonym">Magnaporthe grisea</name>
    <dbReference type="NCBI Taxonomy" id="148305"/>
    <lineage>
        <taxon>Eukaryota</taxon>
        <taxon>Fungi</taxon>
        <taxon>Dikarya</taxon>
        <taxon>Ascomycota</taxon>
        <taxon>Pezizomycotina</taxon>
        <taxon>Sordariomycetes</taxon>
        <taxon>Sordariomycetidae</taxon>
        <taxon>Magnaporthales</taxon>
        <taxon>Pyriculariaceae</taxon>
        <taxon>Pyricularia</taxon>
    </lineage>
</organism>
<accession>A0A6P8BDB4</accession>
<dbReference type="GeneID" id="41957859"/>
<reference evidence="2" key="2">
    <citation type="submission" date="2019-10" db="EMBL/GenBank/DDBJ databases">
        <authorList>
            <consortium name="NCBI Genome Project"/>
        </authorList>
    </citation>
    <scope>NUCLEOTIDE SEQUENCE</scope>
    <source>
        <strain evidence="2">NI907</strain>
    </source>
</reference>